<dbReference type="SMART" id="SM00219">
    <property type="entry name" value="TyrKc"/>
    <property type="match status" value="1"/>
</dbReference>
<keyword evidence="4 21" id="KW-0420">Kringle</keyword>
<dbReference type="PANTHER" id="PTHR24416">
    <property type="entry name" value="TYROSINE-PROTEIN KINASE RECEPTOR"/>
    <property type="match status" value="1"/>
</dbReference>
<keyword evidence="18" id="KW-0393">Immunoglobulin domain</keyword>
<keyword evidence="15" id="KW-1015">Disulfide bond</keyword>
<evidence type="ECO:0000256" key="19">
    <source>
        <dbReference type="ARBA" id="ARBA00051243"/>
    </source>
</evidence>
<dbReference type="PROSITE" id="PS50011">
    <property type="entry name" value="PROTEIN_KINASE_DOM"/>
    <property type="match status" value="1"/>
</dbReference>
<comment type="function">
    <text evidence="20">Receptor for basic fibroblast growth factor.</text>
</comment>
<evidence type="ECO:0000256" key="18">
    <source>
        <dbReference type="ARBA" id="ARBA00023319"/>
    </source>
</evidence>
<keyword evidence="3" id="KW-0597">Phosphoprotein</keyword>
<dbReference type="InterPro" id="IPR038178">
    <property type="entry name" value="Kringle_sf"/>
</dbReference>
<dbReference type="InterPro" id="IPR011009">
    <property type="entry name" value="Kinase-like_dom_sf"/>
</dbReference>
<evidence type="ECO:0000256" key="13">
    <source>
        <dbReference type="ARBA" id="ARBA00023136"/>
    </source>
</evidence>
<dbReference type="FunFam" id="3.30.200.20:FF:000593">
    <property type="entry name" value="Predicted protein"/>
    <property type="match status" value="1"/>
</dbReference>
<dbReference type="GO" id="GO:0005886">
    <property type="term" value="C:plasma membrane"/>
    <property type="evidence" value="ECO:0007669"/>
    <property type="project" value="TreeGrafter"/>
</dbReference>
<feature type="domain" description="Kringle" evidence="25">
    <location>
        <begin position="35"/>
        <end position="115"/>
    </location>
</feature>
<evidence type="ECO:0000256" key="23">
    <source>
        <dbReference type="SAM" id="Phobius"/>
    </source>
</evidence>
<evidence type="ECO:0000313" key="26">
    <source>
        <dbReference type="EMBL" id="PFX11772.1"/>
    </source>
</evidence>
<evidence type="ECO:0000256" key="15">
    <source>
        <dbReference type="ARBA" id="ARBA00023157"/>
    </source>
</evidence>
<keyword evidence="27" id="KW-1185">Reference proteome</keyword>
<evidence type="ECO:0000313" key="27">
    <source>
        <dbReference type="Proteomes" id="UP000225706"/>
    </source>
</evidence>
<keyword evidence="6 23" id="KW-0812">Transmembrane</keyword>
<reference evidence="27" key="1">
    <citation type="journal article" date="2017" name="bioRxiv">
        <title>Comparative analysis of the genomes of Stylophora pistillata and Acropora digitifera provides evidence for extensive differences between species of corals.</title>
        <authorList>
            <person name="Voolstra C.R."/>
            <person name="Li Y."/>
            <person name="Liew Y.J."/>
            <person name="Baumgarten S."/>
            <person name="Zoccola D."/>
            <person name="Flot J.-F."/>
            <person name="Tambutte S."/>
            <person name="Allemand D."/>
            <person name="Aranda M."/>
        </authorList>
    </citation>
    <scope>NUCLEOTIDE SEQUENCE [LARGE SCALE GENOMIC DNA]</scope>
</reference>
<dbReference type="GO" id="GO:0005524">
    <property type="term" value="F:ATP binding"/>
    <property type="evidence" value="ECO:0007669"/>
    <property type="project" value="UniProtKB-UniRule"/>
</dbReference>
<evidence type="ECO:0000256" key="3">
    <source>
        <dbReference type="ARBA" id="ARBA00022553"/>
    </source>
</evidence>
<evidence type="ECO:0000256" key="20">
    <source>
        <dbReference type="ARBA" id="ARBA00056965"/>
    </source>
</evidence>
<dbReference type="InterPro" id="IPR020635">
    <property type="entry name" value="Tyr_kinase_cat_dom"/>
</dbReference>
<dbReference type="InterPro" id="IPR008266">
    <property type="entry name" value="Tyr_kinase_AS"/>
</dbReference>
<keyword evidence="7" id="KW-0732">Signal</keyword>
<evidence type="ECO:0000256" key="9">
    <source>
        <dbReference type="ARBA" id="ARBA00022741"/>
    </source>
</evidence>
<keyword evidence="14" id="KW-0829">Tyrosine-protein kinase</keyword>
<keyword evidence="13 23" id="KW-0472">Membrane</keyword>
<dbReference type="Gene3D" id="2.40.20.10">
    <property type="entry name" value="Plasminogen Kringle 4"/>
    <property type="match status" value="1"/>
</dbReference>
<keyword evidence="8" id="KW-0677">Repeat</keyword>
<comment type="subcellular location">
    <subcellularLocation>
        <location evidence="1">Membrane</location>
        <topology evidence="1">Single-pass membrane protein</topology>
    </subcellularLocation>
</comment>
<feature type="binding site" evidence="22">
    <location>
        <position position="209"/>
    </location>
    <ligand>
        <name>ATP</name>
        <dbReference type="ChEBI" id="CHEBI:30616"/>
    </ligand>
</feature>
<dbReference type="Gene3D" id="1.10.510.10">
    <property type="entry name" value="Transferase(Phosphotransferase) domain 1"/>
    <property type="match status" value="2"/>
</dbReference>
<keyword evidence="11 22" id="KW-0067">ATP-binding</keyword>
<dbReference type="SUPFAM" id="SSF57440">
    <property type="entry name" value="Kringle-like"/>
    <property type="match status" value="1"/>
</dbReference>
<evidence type="ECO:0000256" key="11">
    <source>
        <dbReference type="ARBA" id="ARBA00022840"/>
    </source>
</evidence>
<keyword evidence="16 26" id="KW-0675">Receptor</keyword>
<dbReference type="PRINTS" id="PR00109">
    <property type="entry name" value="TYRKINASE"/>
</dbReference>
<comment type="caution">
    <text evidence="21">Lacks conserved residue(s) required for the propagation of feature annotation.</text>
</comment>
<dbReference type="CDD" id="cd00108">
    <property type="entry name" value="KR"/>
    <property type="match status" value="1"/>
</dbReference>
<keyword evidence="9 22" id="KW-0547">Nucleotide-binding</keyword>
<dbReference type="PROSITE" id="PS50070">
    <property type="entry name" value="KRINGLE_2"/>
    <property type="match status" value="1"/>
</dbReference>
<keyword evidence="12 23" id="KW-1133">Transmembrane helix</keyword>
<keyword evidence="10 26" id="KW-0418">Kinase</keyword>
<evidence type="ECO:0000256" key="14">
    <source>
        <dbReference type="ARBA" id="ARBA00023137"/>
    </source>
</evidence>
<feature type="transmembrane region" description="Helical" evidence="23">
    <location>
        <begin position="125"/>
        <end position="147"/>
    </location>
</feature>
<keyword evidence="17" id="KW-0325">Glycoprotein</keyword>
<evidence type="ECO:0000256" key="4">
    <source>
        <dbReference type="ARBA" id="ARBA00022572"/>
    </source>
</evidence>
<evidence type="ECO:0000256" key="2">
    <source>
        <dbReference type="ARBA" id="ARBA00011902"/>
    </source>
</evidence>
<dbReference type="InterPro" id="IPR000001">
    <property type="entry name" value="Kringle"/>
</dbReference>
<evidence type="ECO:0000256" key="6">
    <source>
        <dbReference type="ARBA" id="ARBA00022692"/>
    </source>
</evidence>
<dbReference type="GO" id="GO:0007169">
    <property type="term" value="P:cell surface receptor protein tyrosine kinase signaling pathway"/>
    <property type="evidence" value="ECO:0007669"/>
    <property type="project" value="TreeGrafter"/>
</dbReference>
<dbReference type="InterPro" id="IPR000719">
    <property type="entry name" value="Prot_kinase_dom"/>
</dbReference>
<evidence type="ECO:0000256" key="16">
    <source>
        <dbReference type="ARBA" id="ARBA00023170"/>
    </source>
</evidence>
<dbReference type="PRINTS" id="PR00018">
    <property type="entry name" value="KRINGLE"/>
</dbReference>
<dbReference type="Pfam" id="PF07714">
    <property type="entry name" value="PK_Tyr_Ser-Thr"/>
    <property type="match status" value="1"/>
</dbReference>
<dbReference type="InterPro" id="IPR001245">
    <property type="entry name" value="Ser-Thr/Tyr_kinase_cat_dom"/>
</dbReference>
<comment type="catalytic activity">
    <reaction evidence="19">
        <text>L-tyrosyl-[protein] + ATP = O-phospho-L-tyrosyl-[protein] + ADP + H(+)</text>
        <dbReference type="Rhea" id="RHEA:10596"/>
        <dbReference type="Rhea" id="RHEA-COMP:10136"/>
        <dbReference type="Rhea" id="RHEA-COMP:20101"/>
        <dbReference type="ChEBI" id="CHEBI:15378"/>
        <dbReference type="ChEBI" id="CHEBI:30616"/>
        <dbReference type="ChEBI" id="CHEBI:46858"/>
        <dbReference type="ChEBI" id="CHEBI:61978"/>
        <dbReference type="ChEBI" id="CHEBI:456216"/>
        <dbReference type="EC" id="2.7.10.1"/>
    </reaction>
</comment>
<dbReference type="SMART" id="SM00130">
    <property type="entry name" value="KR"/>
    <property type="match status" value="1"/>
</dbReference>
<evidence type="ECO:0000256" key="5">
    <source>
        <dbReference type="ARBA" id="ARBA00022679"/>
    </source>
</evidence>
<evidence type="ECO:0000259" key="25">
    <source>
        <dbReference type="PROSITE" id="PS50070"/>
    </source>
</evidence>
<protein>
    <recommendedName>
        <fullName evidence="2">receptor protein-tyrosine kinase</fullName>
        <ecNumber evidence="2">2.7.10.1</ecNumber>
    </recommendedName>
</protein>
<organism evidence="26 27">
    <name type="scientific">Stylophora pistillata</name>
    <name type="common">Smooth cauliflower coral</name>
    <dbReference type="NCBI Taxonomy" id="50429"/>
    <lineage>
        <taxon>Eukaryota</taxon>
        <taxon>Metazoa</taxon>
        <taxon>Cnidaria</taxon>
        <taxon>Anthozoa</taxon>
        <taxon>Hexacorallia</taxon>
        <taxon>Scleractinia</taxon>
        <taxon>Astrocoeniina</taxon>
        <taxon>Pocilloporidae</taxon>
        <taxon>Stylophora</taxon>
    </lineage>
</organism>
<evidence type="ECO:0000256" key="22">
    <source>
        <dbReference type="PROSITE-ProRule" id="PRU10141"/>
    </source>
</evidence>
<feature type="domain" description="Protein kinase" evidence="24">
    <location>
        <begin position="177"/>
        <end position="439"/>
    </location>
</feature>
<dbReference type="EC" id="2.7.10.1" evidence="2"/>
<dbReference type="AlphaFoldDB" id="A0A2B4R6B4"/>
<evidence type="ECO:0000256" key="1">
    <source>
        <dbReference type="ARBA" id="ARBA00004167"/>
    </source>
</evidence>
<dbReference type="Gene3D" id="3.30.200.20">
    <property type="entry name" value="Phosphorylase Kinase, domain 1"/>
    <property type="match status" value="1"/>
</dbReference>
<dbReference type="PROSITE" id="PS00109">
    <property type="entry name" value="PROTEIN_KINASE_TYR"/>
    <property type="match status" value="1"/>
</dbReference>
<evidence type="ECO:0000256" key="8">
    <source>
        <dbReference type="ARBA" id="ARBA00022737"/>
    </source>
</evidence>
<evidence type="ECO:0000256" key="7">
    <source>
        <dbReference type="ARBA" id="ARBA00022729"/>
    </source>
</evidence>
<dbReference type="PROSITE" id="PS00107">
    <property type="entry name" value="PROTEIN_KINASE_ATP"/>
    <property type="match status" value="1"/>
</dbReference>
<accession>A0A2B4R6B4</accession>
<dbReference type="GO" id="GO:0004714">
    <property type="term" value="F:transmembrane receptor protein tyrosine kinase activity"/>
    <property type="evidence" value="ECO:0007669"/>
    <property type="project" value="UniProtKB-EC"/>
</dbReference>
<dbReference type="OrthoDB" id="5976751at2759"/>
<evidence type="ECO:0000256" key="12">
    <source>
        <dbReference type="ARBA" id="ARBA00022989"/>
    </source>
</evidence>
<gene>
    <name evidence="26" type="primary">ROR2</name>
    <name evidence="26" type="ORF">AWC38_SpisGene24387</name>
</gene>
<sequence>MINCSSSKFVDANGGDAPECYQWHHLPGDDTESTDCYHGVGVGYRGDVNITQSGRPCQSWKSQCPHRHLRIPKDVADSKNDSNMCRNPDSSAPDGPWCYTTDPNVRWEYCNVSRCTPRDRFIRDLMLVIILPLFIAAAFILAVCLKFQPICKSKQKKEEIELSKEVGDWAEIPRSDVTLQDKLGEGAFGEVYKGLVRVGGKERACAVKKLKANAAETERRDLLNELAVMVTVGEHPNVLSLIGACTRTESVLVIIRLAPNGCLLDQLKRNRENPYYDVSKKQINFTPQDKVEVARDVARGMLHLASKKCVHRDLAARNVLLDEENVAMVSDFGLSRDVYESGEYESTTGGMLPVRWMALESLEDYTYNTKTDVYDIMKSCWSLDPTKRPSFSELLESLGEERKTKGDFVEDKDCLEPEFKGRTNFSIDQSNDLDGETAI</sequence>
<keyword evidence="5" id="KW-0808">Transferase</keyword>
<evidence type="ECO:0000256" key="10">
    <source>
        <dbReference type="ARBA" id="ARBA00022777"/>
    </source>
</evidence>
<evidence type="ECO:0000256" key="21">
    <source>
        <dbReference type="PROSITE-ProRule" id="PRU00121"/>
    </source>
</evidence>
<evidence type="ECO:0000259" key="24">
    <source>
        <dbReference type="PROSITE" id="PS50011"/>
    </source>
</evidence>
<dbReference type="InterPro" id="IPR017441">
    <property type="entry name" value="Protein_kinase_ATP_BS"/>
</dbReference>
<dbReference type="EMBL" id="LSMT01001907">
    <property type="protein sequence ID" value="PFX11772.1"/>
    <property type="molecule type" value="Genomic_DNA"/>
</dbReference>
<proteinExistence type="predicted"/>
<evidence type="ECO:0000256" key="17">
    <source>
        <dbReference type="ARBA" id="ARBA00023180"/>
    </source>
</evidence>
<comment type="caution">
    <text evidence="26">The sequence shown here is derived from an EMBL/GenBank/DDBJ whole genome shotgun (WGS) entry which is preliminary data.</text>
</comment>
<dbReference type="InterPro" id="IPR013806">
    <property type="entry name" value="Kringle-like"/>
</dbReference>
<dbReference type="Pfam" id="PF00051">
    <property type="entry name" value="Kringle"/>
    <property type="match status" value="1"/>
</dbReference>
<dbReference type="SUPFAM" id="SSF56112">
    <property type="entry name" value="Protein kinase-like (PK-like)"/>
    <property type="match status" value="1"/>
</dbReference>
<dbReference type="Proteomes" id="UP000225706">
    <property type="component" value="Unassembled WGS sequence"/>
</dbReference>
<name>A0A2B4R6B4_STYPI</name>
<dbReference type="InterPro" id="IPR050122">
    <property type="entry name" value="RTK"/>
</dbReference>
<dbReference type="GO" id="GO:0043235">
    <property type="term" value="C:receptor complex"/>
    <property type="evidence" value="ECO:0007669"/>
    <property type="project" value="TreeGrafter"/>
</dbReference>
<dbReference type="CDD" id="cd00192">
    <property type="entry name" value="PTKc"/>
    <property type="match status" value="1"/>
</dbReference>
<dbReference type="PANTHER" id="PTHR24416:SF617">
    <property type="entry name" value="RET ONCOGENE, ISOFORM A"/>
    <property type="match status" value="1"/>
</dbReference>